<keyword evidence="1" id="KW-0812">Transmembrane</keyword>
<name>A0A0X2NMS6_9CORY</name>
<evidence type="ECO:0000313" key="3">
    <source>
        <dbReference type="Proteomes" id="UP000182498"/>
    </source>
</evidence>
<feature type="transmembrane region" description="Helical" evidence="1">
    <location>
        <begin position="25"/>
        <end position="44"/>
    </location>
</feature>
<dbReference type="Proteomes" id="UP000182498">
    <property type="component" value="Unassembled WGS sequence"/>
</dbReference>
<dbReference type="RefSeq" id="WP_176702229.1">
    <property type="nucleotide sequence ID" value="NZ_DAMAZU010000005.1"/>
</dbReference>
<accession>A0A0X2NMS6</accession>
<evidence type="ECO:0000313" key="2">
    <source>
        <dbReference type="EMBL" id="CUU66774.1"/>
    </source>
</evidence>
<keyword evidence="1" id="KW-0472">Membrane</keyword>
<sequence length="50" mass="5477">MTRRSAQDTDSSTSKISRFTLSEDWLAVVVGLVILALILAGVITDDWLVI</sequence>
<dbReference type="EMBL" id="FAUH01000014">
    <property type="protein sequence ID" value="CUU66774.1"/>
    <property type="molecule type" value="Genomic_DNA"/>
</dbReference>
<keyword evidence="1" id="KW-1133">Transmembrane helix</keyword>
<gene>
    <name evidence="2" type="ORF">CVAR292_02121</name>
</gene>
<proteinExistence type="predicted"/>
<organism evidence="2 3">
    <name type="scientific">Corynebacterium variabile</name>
    <dbReference type="NCBI Taxonomy" id="1727"/>
    <lineage>
        <taxon>Bacteria</taxon>
        <taxon>Bacillati</taxon>
        <taxon>Actinomycetota</taxon>
        <taxon>Actinomycetes</taxon>
        <taxon>Mycobacteriales</taxon>
        <taxon>Corynebacteriaceae</taxon>
        <taxon>Corynebacterium</taxon>
    </lineage>
</organism>
<keyword evidence="3" id="KW-1185">Reference proteome</keyword>
<dbReference type="AlphaFoldDB" id="A0A0X2NMS6"/>
<evidence type="ECO:0000256" key="1">
    <source>
        <dbReference type="SAM" id="Phobius"/>
    </source>
</evidence>
<reference evidence="3" key="1">
    <citation type="submission" date="2015-11" db="EMBL/GenBank/DDBJ databases">
        <authorList>
            <person name="Dugat-Bony E."/>
        </authorList>
    </citation>
    <scope>NUCLEOTIDE SEQUENCE [LARGE SCALE GENOMIC DNA]</scope>
    <source>
        <strain evidence="3">Mu292</strain>
    </source>
</reference>
<protein>
    <submittedName>
        <fullName evidence="2">Uncharacterized protein</fullName>
    </submittedName>
</protein>